<keyword evidence="2" id="KW-0560">Oxidoreductase</keyword>
<organism evidence="5 6">
    <name type="scientific">Citrus unshiu</name>
    <name type="common">Satsuma mandarin</name>
    <name type="synonym">Citrus nobilis var. unshiu</name>
    <dbReference type="NCBI Taxonomy" id="55188"/>
    <lineage>
        <taxon>Eukaryota</taxon>
        <taxon>Viridiplantae</taxon>
        <taxon>Streptophyta</taxon>
        <taxon>Embryophyta</taxon>
        <taxon>Tracheophyta</taxon>
        <taxon>Spermatophyta</taxon>
        <taxon>Magnoliopsida</taxon>
        <taxon>eudicotyledons</taxon>
        <taxon>Gunneridae</taxon>
        <taxon>Pentapetalae</taxon>
        <taxon>rosids</taxon>
        <taxon>malvids</taxon>
        <taxon>Sapindales</taxon>
        <taxon>Rutaceae</taxon>
        <taxon>Aurantioideae</taxon>
        <taxon>Citrus</taxon>
    </lineage>
</organism>
<dbReference type="Pfam" id="PF01370">
    <property type="entry name" value="Epimerase"/>
    <property type="match status" value="1"/>
</dbReference>
<dbReference type="STRING" id="55188.A0A2H5P1E6"/>
<feature type="transmembrane region" description="Helical" evidence="3">
    <location>
        <begin position="82"/>
        <end position="100"/>
    </location>
</feature>
<accession>A0A2H5P1E6</accession>
<sequence length="237" mass="27131">MAMDQINGKVCVTGASGYLASWLVKRLLLAGYHVTGTVRDPGNERKLAHLWRLEGAKERLQIVRANLMDEGSFDDAINGCQGVFHTASPLMIFALIYLFLRNYVLRKKIWYALSKILAEKAAWEFCGHNGIDLIHSTSFLDILDLCHLDLFLMDPMFLASTSACHILFMEHQKVHGRYLCISTVVDNNELVSCYQQRYPLLPIPESYCEQNRAYYEFKHVKVDSLLGFKFKSIEEDV</sequence>
<protein>
    <recommendedName>
        <fullName evidence="4">NAD-dependent epimerase/dehydratase domain-containing protein</fullName>
    </recommendedName>
</protein>
<proteinExistence type="predicted"/>
<dbReference type="AlphaFoldDB" id="A0A2H5P1E6"/>
<dbReference type="InterPro" id="IPR050425">
    <property type="entry name" value="NAD(P)_dehydrat-like"/>
</dbReference>
<gene>
    <name evidence="5" type="ORF">CUMW_095120</name>
</gene>
<dbReference type="InterPro" id="IPR036291">
    <property type="entry name" value="NAD(P)-bd_dom_sf"/>
</dbReference>
<dbReference type="PANTHER" id="PTHR10366">
    <property type="entry name" value="NAD DEPENDENT EPIMERASE/DEHYDRATASE"/>
    <property type="match status" value="1"/>
</dbReference>
<dbReference type="InterPro" id="IPR001509">
    <property type="entry name" value="Epimerase_deHydtase"/>
</dbReference>
<keyword evidence="3" id="KW-0472">Membrane</keyword>
<name>A0A2H5P1E6_CITUN</name>
<dbReference type="PANTHER" id="PTHR10366:SF821">
    <property type="entry name" value="TETRAKETIDE ALPHA-PYRONE REDUCTASE 1"/>
    <property type="match status" value="1"/>
</dbReference>
<keyword evidence="6" id="KW-1185">Reference proteome</keyword>
<dbReference type="SUPFAM" id="SSF51735">
    <property type="entry name" value="NAD(P)-binding Rossmann-fold domains"/>
    <property type="match status" value="1"/>
</dbReference>
<evidence type="ECO:0000313" key="6">
    <source>
        <dbReference type="Proteomes" id="UP000236630"/>
    </source>
</evidence>
<dbReference type="Gene3D" id="3.40.50.720">
    <property type="entry name" value="NAD(P)-binding Rossmann-like Domain"/>
    <property type="match status" value="3"/>
</dbReference>
<feature type="domain" description="NAD-dependent epimerase/dehydratase" evidence="4">
    <location>
        <begin position="10"/>
        <end position="88"/>
    </location>
</feature>
<dbReference type="EMBL" id="BDQV01000031">
    <property type="protein sequence ID" value="GAY46193.1"/>
    <property type="molecule type" value="Genomic_DNA"/>
</dbReference>
<keyword evidence="1" id="KW-0521">NADP</keyword>
<evidence type="ECO:0000256" key="3">
    <source>
        <dbReference type="SAM" id="Phobius"/>
    </source>
</evidence>
<dbReference type="Proteomes" id="UP000236630">
    <property type="component" value="Unassembled WGS sequence"/>
</dbReference>
<keyword evidence="3" id="KW-0812">Transmembrane</keyword>
<keyword evidence="3" id="KW-1133">Transmembrane helix</keyword>
<evidence type="ECO:0000256" key="1">
    <source>
        <dbReference type="ARBA" id="ARBA00022857"/>
    </source>
</evidence>
<evidence type="ECO:0000259" key="4">
    <source>
        <dbReference type="Pfam" id="PF01370"/>
    </source>
</evidence>
<evidence type="ECO:0000256" key="2">
    <source>
        <dbReference type="ARBA" id="ARBA00023002"/>
    </source>
</evidence>
<dbReference type="GO" id="GO:0016616">
    <property type="term" value="F:oxidoreductase activity, acting on the CH-OH group of donors, NAD or NADP as acceptor"/>
    <property type="evidence" value="ECO:0007669"/>
    <property type="project" value="TreeGrafter"/>
</dbReference>
<reference evidence="5 6" key="1">
    <citation type="journal article" date="2017" name="Front. Genet.">
        <title>Draft sequencing of the heterozygous diploid genome of Satsuma (Citrus unshiu Marc.) using a hybrid assembly approach.</title>
        <authorList>
            <person name="Shimizu T."/>
            <person name="Tanizawa Y."/>
            <person name="Mochizuki T."/>
            <person name="Nagasaki H."/>
            <person name="Yoshioka T."/>
            <person name="Toyoda A."/>
            <person name="Fujiyama A."/>
            <person name="Kaminuma E."/>
            <person name="Nakamura Y."/>
        </authorList>
    </citation>
    <scope>NUCLEOTIDE SEQUENCE [LARGE SCALE GENOMIC DNA]</scope>
    <source>
        <strain evidence="6">cv. Miyagawa wase</strain>
    </source>
</reference>
<comment type="caution">
    <text evidence="5">The sequence shown here is derived from an EMBL/GenBank/DDBJ whole genome shotgun (WGS) entry which is preliminary data.</text>
</comment>
<evidence type="ECO:0000313" key="5">
    <source>
        <dbReference type="EMBL" id="GAY46193.1"/>
    </source>
</evidence>